<dbReference type="Pfam" id="PF05063">
    <property type="entry name" value="MT-A70"/>
    <property type="match status" value="1"/>
</dbReference>
<dbReference type="PROSITE" id="PS51143">
    <property type="entry name" value="MT_A70"/>
    <property type="match status" value="1"/>
</dbReference>
<keyword evidence="3" id="KW-0949">S-adenosyl-L-methionine</keyword>
<dbReference type="GO" id="GO:0005634">
    <property type="term" value="C:nucleus"/>
    <property type="evidence" value="ECO:0007669"/>
    <property type="project" value="TreeGrafter"/>
</dbReference>
<comment type="caution">
    <text evidence="4">The sequence shown here is derived from an EMBL/GenBank/DDBJ whole genome shotgun (WGS) entry which is preliminary data.</text>
</comment>
<dbReference type="EMBL" id="LAZR01000310">
    <property type="protein sequence ID" value="KKN75448.1"/>
    <property type="molecule type" value="Genomic_DNA"/>
</dbReference>
<organism evidence="4">
    <name type="scientific">marine sediment metagenome</name>
    <dbReference type="NCBI Taxonomy" id="412755"/>
    <lineage>
        <taxon>unclassified sequences</taxon>
        <taxon>metagenomes</taxon>
        <taxon>ecological metagenomes</taxon>
    </lineage>
</organism>
<dbReference type="InterPro" id="IPR029063">
    <property type="entry name" value="SAM-dependent_MTases_sf"/>
</dbReference>
<keyword evidence="1" id="KW-0489">Methyltransferase</keyword>
<dbReference type="PANTHER" id="PTHR12829:SF7">
    <property type="entry name" value="N6-ADENOSINE-METHYLTRANSFERASE CATALYTIC SUBUNIT"/>
    <property type="match status" value="1"/>
</dbReference>
<protein>
    <submittedName>
        <fullName evidence="4">Uncharacterized protein</fullName>
    </submittedName>
</protein>
<proteinExistence type="predicted"/>
<keyword evidence="2" id="KW-0808">Transferase</keyword>
<reference evidence="4" key="1">
    <citation type="journal article" date="2015" name="Nature">
        <title>Complex archaea that bridge the gap between prokaryotes and eukaryotes.</title>
        <authorList>
            <person name="Spang A."/>
            <person name="Saw J.H."/>
            <person name="Jorgensen S.L."/>
            <person name="Zaremba-Niedzwiedzka K."/>
            <person name="Martijn J."/>
            <person name="Lind A.E."/>
            <person name="van Eijk R."/>
            <person name="Schleper C."/>
            <person name="Guy L."/>
            <person name="Ettema T.J."/>
        </authorList>
    </citation>
    <scope>NUCLEOTIDE SEQUENCE</scope>
</reference>
<dbReference type="SUPFAM" id="SSF53335">
    <property type="entry name" value="S-adenosyl-L-methionine-dependent methyltransferases"/>
    <property type="match status" value="1"/>
</dbReference>
<dbReference type="GO" id="GO:0032259">
    <property type="term" value="P:methylation"/>
    <property type="evidence" value="ECO:0007669"/>
    <property type="project" value="UniProtKB-KW"/>
</dbReference>
<accession>A0A0F9WBB9</accession>
<gene>
    <name evidence="4" type="ORF">LCGC14_0380690</name>
</gene>
<name>A0A0F9WBB9_9ZZZZ</name>
<dbReference type="InterPro" id="IPR007757">
    <property type="entry name" value="MT-A70-like"/>
</dbReference>
<dbReference type="AlphaFoldDB" id="A0A0F9WBB9"/>
<dbReference type="GO" id="GO:0001734">
    <property type="term" value="F:mRNA m(6)A methyltransferase activity"/>
    <property type="evidence" value="ECO:0007669"/>
    <property type="project" value="UniProtKB-ARBA"/>
</dbReference>
<evidence type="ECO:0000256" key="2">
    <source>
        <dbReference type="ARBA" id="ARBA00022679"/>
    </source>
</evidence>
<sequence length="396" mass="45416">MRLVETNKLIERSKLKRPLKYYKFHQNLTDEDFDVMYDDLKKTGQKIPVSLDRDCNLLDGYTRDEILGLLKSVTILYNQYSFSSESEKLGFIVSVNRKRRHLSIYQKCQWGLPVYDQAKKEAVTRQKKGTLASQDAKGKAAAIAAKAAGVSTPTFERFVVINDSPARVNKQNALESGKTTIKTVYNLLTKEERSLPKTKIPKGSYDVILCDVPIAFIDKGGRGAAENHYSTIPPHKLMKLKIPSADNAIIFFWMSPSIMYYEIPVTTKFAWAGGKNMFVRDIPTPTYKAILDAWGFKIIKNEYVWDKEIIGVGSWVRNQHENCIIAIKGNMPTPAKLFSSIIKERRSQHSKKPEKLYEIIEQMYPKRNYLELYARRKRKGWSSHGNEIKKKVGKFA</sequence>
<evidence type="ECO:0000313" key="4">
    <source>
        <dbReference type="EMBL" id="KKN75448.1"/>
    </source>
</evidence>
<dbReference type="PANTHER" id="PTHR12829">
    <property type="entry name" value="N6-ADENOSINE-METHYLTRANSFERASE"/>
    <property type="match status" value="1"/>
</dbReference>
<evidence type="ECO:0000256" key="3">
    <source>
        <dbReference type="ARBA" id="ARBA00022691"/>
    </source>
</evidence>
<evidence type="ECO:0000256" key="1">
    <source>
        <dbReference type="ARBA" id="ARBA00022603"/>
    </source>
</evidence>